<dbReference type="Proteomes" id="UP001063166">
    <property type="component" value="Unassembled WGS sequence"/>
</dbReference>
<feature type="compositionally biased region" description="Low complexity" evidence="4">
    <location>
        <begin position="170"/>
        <end position="182"/>
    </location>
</feature>
<dbReference type="InterPro" id="IPR036910">
    <property type="entry name" value="HMG_box_dom_sf"/>
</dbReference>
<gene>
    <name evidence="6" type="ORF">LshimejAT787_1100820</name>
</gene>
<feature type="region of interest" description="Disordered" evidence="4">
    <location>
        <begin position="137"/>
        <end position="202"/>
    </location>
</feature>
<dbReference type="InterPro" id="IPR050140">
    <property type="entry name" value="SRY-related_HMG-box_TF-like"/>
</dbReference>
<feature type="domain" description="HMG box" evidence="5">
    <location>
        <begin position="85"/>
        <end position="149"/>
    </location>
</feature>
<feature type="region of interest" description="Disordered" evidence="4">
    <location>
        <begin position="40"/>
        <end position="88"/>
    </location>
</feature>
<protein>
    <recommendedName>
        <fullName evidence="5">HMG box domain-containing protein</fullName>
    </recommendedName>
</protein>
<dbReference type="SMART" id="SM00398">
    <property type="entry name" value="HMG"/>
    <property type="match status" value="1"/>
</dbReference>
<keyword evidence="3" id="KW-0539">Nucleus</keyword>
<keyword evidence="7" id="KW-1185">Reference proteome</keyword>
<name>A0A9P3PSP6_LYOSH</name>
<dbReference type="Gene3D" id="1.10.30.10">
    <property type="entry name" value="High mobility group box domain"/>
    <property type="match status" value="1"/>
</dbReference>
<evidence type="ECO:0000256" key="3">
    <source>
        <dbReference type="PROSITE-ProRule" id="PRU00267"/>
    </source>
</evidence>
<evidence type="ECO:0000256" key="4">
    <source>
        <dbReference type="SAM" id="MobiDB-lite"/>
    </source>
</evidence>
<dbReference type="GO" id="GO:0000978">
    <property type="term" value="F:RNA polymerase II cis-regulatory region sequence-specific DNA binding"/>
    <property type="evidence" value="ECO:0007669"/>
    <property type="project" value="TreeGrafter"/>
</dbReference>
<feature type="DNA-binding region" description="HMG box" evidence="3">
    <location>
        <begin position="85"/>
        <end position="149"/>
    </location>
</feature>
<evidence type="ECO:0000256" key="1">
    <source>
        <dbReference type="ARBA" id="ARBA00023125"/>
    </source>
</evidence>
<evidence type="ECO:0000313" key="7">
    <source>
        <dbReference type="Proteomes" id="UP001063166"/>
    </source>
</evidence>
<evidence type="ECO:0000313" key="6">
    <source>
        <dbReference type="EMBL" id="GLB42067.1"/>
    </source>
</evidence>
<dbReference type="GO" id="GO:0001228">
    <property type="term" value="F:DNA-binding transcription activator activity, RNA polymerase II-specific"/>
    <property type="evidence" value="ECO:0007669"/>
    <property type="project" value="TreeGrafter"/>
</dbReference>
<dbReference type="PROSITE" id="PS50118">
    <property type="entry name" value="HMG_BOX_2"/>
    <property type="match status" value="1"/>
</dbReference>
<feature type="region of interest" description="Disordered" evidence="4">
    <location>
        <begin position="257"/>
        <end position="276"/>
    </location>
</feature>
<dbReference type="GO" id="GO:0030154">
    <property type="term" value="P:cell differentiation"/>
    <property type="evidence" value="ECO:0007669"/>
    <property type="project" value="TreeGrafter"/>
</dbReference>
<accession>A0A9P3PSP6</accession>
<dbReference type="PANTHER" id="PTHR10270">
    <property type="entry name" value="SOX TRANSCRIPTION FACTOR"/>
    <property type="match status" value="1"/>
</dbReference>
<keyword evidence="2" id="KW-0804">Transcription</keyword>
<dbReference type="InterPro" id="IPR009071">
    <property type="entry name" value="HMG_box_dom"/>
</dbReference>
<dbReference type="AlphaFoldDB" id="A0A9P3PSP6"/>
<dbReference type="PANTHER" id="PTHR10270:SF161">
    <property type="entry name" value="SEX-DETERMINING REGION Y PROTEIN"/>
    <property type="match status" value="1"/>
</dbReference>
<dbReference type="Pfam" id="PF00505">
    <property type="entry name" value="HMG_box"/>
    <property type="match status" value="1"/>
</dbReference>
<evidence type="ECO:0000259" key="5">
    <source>
        <dbReference type="PROSITE" id="PS50118"/>
    </source>
</evidence>
<organism evidence="6 7">
    <name type="scientific">Lyophyllum shimeji</name>
    <name type="common">Hon-shimeji</name>
    <name type="synonym">Tricholoma shimeji</name>
    <dbReference type="NCBI Taxonomy" id="47721"/>
    <lineage>
        <taxon>Eukaryota</taxon>
        <taxon>Fungi</taxon>
        <taxon>Dikarya</taxon>
        <taxon>Basidiomycota</taxon>
        <taxon>Agaricomycotina</taxon>
        <taxon>Agaricomycetes</taxon>
        <taxon>Agaricomycetidae</taxon>
        <taxon>Agaricales</taxon>
        <taxon>Tricholomatineae</taxon>
        <taxon>Lyophyllaceae</taxon>
        <taxon>Lyophyllum</taxon>
    </lineage>
</organism>
<keyword evidence="1 3" id="KW-0238">DNA-binding</keyword>
<dbReference type="OrthoDB" id="6247875at2759"/>
<evidence type="ECO:0000256" key="2">
    <source>
        <dbReference type="ARBA" id="ARBA00023163"/>
    </source>
</evidence>
<sequence>MPAFRNVKSRRSSGRFWNKVPIVYDEQGWEILPSAVDYPRHEVSSPHSSATSPSTTSADSDFENHPLRKSKGKSKASHPSDAEHVPRPKNAFIFYRSYYYQTQGGSDQNQISVAAGKAWKALSDEEKLPYQLMAEKEKRDHQARFPHYTYAPGSKNGSNKRKAAAKKKAPSSAKRALPSKPKAAPRRPSRPHIAPPSREPSPLAEIVLPTLPQLPPASVDEIECSEPMLDLTNEVASADSEGLFTPGWSFVPTSEIPPLELPPAKSEKEQRSEVSTLRPPGYEYIDEQFMPNPVTVPATVESFFAGAPLPEGLHYNYVDFDFGLLPSSIPEASSPVLDWSIDVVGTSQEVFEPSYADYALFAETPDSGVYAAYDPTGTFMHEVKYRMSPPVSPRTIPSHDVLEMEQYINY</sequence>
<feature type="compositionally biased region" description="Basic residues" evidence="4">
    <location>
        <begin position="158"/>
        <end position="169"/>
    </location>
</feature>
<dbReference type="SUPFAM" id="SSF47095">
    <property type="entry name" value="HMG-box"/>
    <property type="match status" value="1"/>
</dbReference>
<reference evidence="6" key="1">
    <citation type="submission" date="2022-07" db="EMBL/GenBank/DDBJ databases">
        <title>The genome of Lyophyllum shimeji provides insight into the initial evolution of ectomycorrhizal fungal genome.</title>
        <authorList>
            <person name="Kobayashi Y."/>
            <person name="Shibata T."/>
            <person name="Hirakawa H."/>
            <person name="Shigenobu S."/>
            <person name="Nishiyama T."/>
            <person name="Yamada A."/>
            <person name="Hasebe M."/>
            <person name="Kawaguchi M."/>
        </authorList>
    </citation>
    <scope>NUCLEOTIDE SEQUENCE</scope>
    <source>
        <strain evidence="6">AT787</strain>
    </source>
</reference>
<feature type="compositionally biased region" description="Basic residues" evidence="4">
    <location>
        <begin position="67"/>
        <end position="76"/>
    </location>
</feature>
<feature type="compositionally biased region" description="Low complexity" evidence="4">
    <location>
        <begin position="45"/>
        <end position="59"/>
    </location>
</feature>
<dbReference type="GO" id="GO:0005634">
    <property type="term" value="C:nucleus"/>
    <property type="evidence" value="ECO:0007669"/>
    <property type="project" value="UniProtKB-UniRule"/>
</dbReference>
<dbReference type="CDD" id="cd01389">
    <property type="entry name" value="HMG-box_ROX1-like"/>
    <property type="match status" value="1"/>
</dbReference>
<dbReference type="EMBL" id="BRPK01000011">
    <property type="protein sequence ID" value="GLB42067.1"/>
    <property type="molecule type" value="Genomic_DNA"/>
</dbReference>
<proteinExistence type="predicted"/>
<comment type="caution">
    <text evidence="6">The sequence shown here is derived from an EMBL/GenBank/DDBJ whole genome shotgun (WGS) entry which is preliminary data.</text>
</comment>